<evidence type="ECO:0000313" key="1">
    <source>
        <dbReference type="EMBL" id="MFH6772817.1"/>
    </source>
</evidence>
<sequence length="177" mass="20108">MIHKSIICLPVNDTSKRFLLGKKRNQELLAIALNPSTANEETLDPTSRNVETLAVNNNCDGWYLVNLYPSRTSKPEFLPKTSDELLLKENFNFIEKLFKSNDYNITKVLLCWGDEVDSFSYLKDSAKAIMAILDKYKIDCYCIETTAAGNPYHPSPTPVNRWLGGINNVELRPFNIS</sequence>
<organism evidence="1 2">
    <name type="scientific">Gaetbulibacter aestuarii</name>
    <dbReference type="NCBI Taxonomy" id="1502358"/>
    <lineage>
        <taxon>Bacteria</taxon>
        <taxon>Pseudomonadati</taxon>
        <taxon>Bacteroidota</taxon>
        <taxon>Flavobacteriia</taxon>
        <taxon>Flavobacteriales</taxon>
        <taxon>Flavobacteriaceae</taxon>
        <taxon>Gaetbulibacter</taxon>
    </lineage>
</organism>
<gene>
    <name evidence="1" type="ORF">V8G58_12815</name>
</gene>
<accession>A0ABW7N3P5</accession>
<dbReference type="Pfam" id="PF07799">
    <property type="entry name" value="DUF1643"/>
    <property type="match status" value="1"/>
</dbReference>
<evidence type="ECO:0000313" key="2">
    <source>
        <dbReference type="Proteomes" id="UP001610100"/>
    </source>
</evidence>
<dbReference type="EMBL" id="JBAWKB010000004">
    <property type="protein sequence ID" value="MFH6772817.1"/>
    <property type="molecule type" value="Genomic_DNA"/>
</dbReference>
<dbReference type="RefSeq" id="WP_344741706.1">
    <property type="nucleotide sequence ID" value="NZ_BAABAY010000006.1"/>
</dbReference>
<proteinExistence type="predicted"/>
<dbReference type="InterPro" id="IPR012441">
    <property type="entry name" value="DUF1643"/>
</dbReference>
<name>A0ABW7N3P5_9FLAO</name>
<reference evidence="1 2" key="1">
    <citation type="submission" date="2024-02" db="EMBL/GenBank/DDBJ databases">
        <title>A Gaetbulibacter species isolated from tidal flats and genomic insights of their niches.</title>
        <authorList>
            <person name="Ye Y."/>
        </authorList>
    </citation>
    <scope>NUCLEOTIDE SEQUENCE [LARGE SCALE GENOMIC DNA]</scope>
    <source>
        <strain evidence="1 2">KYW382</strain>
    </source>
</reference>
<keyword evidence="2" id="KW-1185">Reference proteome</keyword>
<comment type="caution">
    <text evidence="1">The sequence shown here is derived from an EMBL/GenBank/DDBJ whole genome shotgun (WGS) entry which is preliminary data.</text>
</comment>
<protein>
    <submittedName>
        <fullName evidence="1">DUF1643 domain-containing protein</fullName>
    </submittedName>
</protein>
<dbReference type="Proteomes" id="UP001610100">
    <property type="component" value="Unassembled WGS sequence"/>
</dbReference>